<feature type="compositionally biased region" description="Low complexity" evidence="1">
    <location>
        <begin position="210"/>
        <end position="221"/>
    </location>
</feature>
<protein>
    <recommendedName>
        <fullName evidence="2">WW domain-containing protein</fullName>
    </recommendedName>
</protein>
<dbReference type="Proteomes" id="UP000002630">
    <property type="component" value="Unassembled WGS sequence"/>
</dbReference>
<feature type="compositionally biased region" description="Basic and acidic residues" evidence="1">
    <location>
        <begin position="121"/>
        <end position="154"/>
    </location>
</feature>
<feature type="compositionally biased region" description="Basic and acidic residues" evidence="1">
    <location>
        <begin position="1"/>
        <end position="12"/>
    </location>
</feature>
<dbReference type="InterPro" id="IPR001202">
    <property type="entry name" value="WW_dom"/>
</dbReference>
<accession>D7G1M0</accession>
<dbReference type="CDD" id="cd00201">
    <property type="entry name" value="WW"/>
    <property type="match status" value="1"/>
</dbReference>
<evidence type="ECO:0000313" key="3">
    <source>
        <dbReference type="EMBL" id="CBJ33265.1"/>
    </source>
</evidence>
<dbReference type="Pfam" id="PF00397">
    <property type="entry name" value="WW"/>
    <property type="match status" value="1"/>
</dbReference>
<proteinExistence type="predicted"/>
<keyword evidence="4" id="KW-1185">Reference proteome</keyword>
<evidence type="ECO:0000256" key="1">
    <source>
        <dbReference type="SAM" id="MobiDB-lite"/>
    </source>
</evidence>
<dbReference type="EMBL" id="FN649760">
    <property type="protein sequence ID" value="CBJ33265.1"/>
    <property type="molecule type" value="Genomic_DNA"/>
</dbReference>
<dbReference type="AlphaFoldDB" id="D7G1M0"/>
<dbReference type="Gene3D" id="2.20.70.10">
    <property type="match status" value="1"/>
</dbReference>
<name>D7G1M0_ECTSI</name>
<evidence type="ECO:0000313" key="4">
    <source>
        <dbReference type="Proteomes" id="UP000002630"/>
    </source>
</evidence>
<dbReference type="InParanoid" id="D7G1M0"/>
<reference evidence="3 4" key="1">
    <citation type="journal article" date="2010" name="Nature">
        <title>The Ectocarpus genome and the independent evolution of multicellularity in brown algae.</title>
        <authorList>
            <person name="Cock J.M."/>
            <person name="Sterck L."/>
            <person name="Rouze P."/>
            <person name="Scornet D."/>
            <person name="Allen A.E."/>
            <person name="Amoutzias G."/>
            <person name="Anthouard V."/>
            <person name="Artiguenave F."/>
            <person name="Aury J.M."/>
            <person name="Badger J.H."/>
            <person name="Beszteri B."/>
            <person name="Billiau K."/>
            <person name="Bonnet E."/>
            <person name="Bothwell J.H."/>
            <person name="Bowler C."/>
            <person name="Boyen C."/>
            <person name="Brownlee C."/>
            <person name="Carrano C.J."/>
            <person name="Charrier B."/>
            <person name="Cho G.Y."/>
            <person name="Coelho S.M."/>
            <person name="Collen J."/>
            <person name="Corre E."/>
            <person name="Da Silva C."/>
            <person name="Delage L."/>
            <person name="Delaroque N."/>
            <person name="Dittami S.M."/>
            <person name="Doulbeau S."/>
            <person name="Elias M."/>
            <person name="Farnham G."/>
            <person name="Gachon C.M."/>
            <person name="Gschloessl B."/>
            <person name="Heesch S."/>
            <person name="Jabbari K."/>
            <person name="Jubin C."/>
            <person name="Kawai H."/>
            <person name="Kimura K."/>
            <person name="Kloareg B."/>
            <person name="Kupper F.C."/>
            <person name="Lang D."/>
            <person name="Le Bail A."/>
            <person name="Leblanc C."/>
            <person name="Lerouge P."/>
            <person name="Lohr M."/>
            <person name="Lopez P.J."/>
            <person name="Martens C."/>
            <person name="Maumus F."/>
            <person name="Michel G."/>
            <person name="Miranda-Saavedra D."/>
            <person name="Morales J."/>
            <person name="Moreau H."/>
            <person name="Motomura T."/>
            <person name="Nagasato C."/>
            <person name="Napoli C.A."/>
            <person name="Nelson D.R."/>
            <person name="Nyvall-Collen P."/>
            <person name="Peters A.F."/>
            <person name="Pommier C."/>
            <person name="Potin P."/>
            <person name="Poulain J."/>
            <person name="Quesneville H."/>
            <person name="Read B."/>
            <person name="Rensing S.A."/>
            <person name="Ritter A."/>
            <person name="Rousvoal S."/>
            <person name="Samanta M."/>
            <person name="Samson G."/>
            <person name="Schroeder D.C."/>
            <person name="Segurens B."/>
            <person name="Strittmatter M."/>
            <person name="Tonon T."/>
            <person name="Tregear J.W."/>
            <person name="Valentin K."/>
            <person name="von Dassow P."/>
            <person name="Yamagishi T."/>
            <person name="Van de Peer Y."/>
            <person name="Wincker P."/>
        </authorList>
    </citation>
    <scope>NUCLEOTIDE SEQUENCE [LARGE SCALE GENOMIC DNA]</scope>
    <source>
        <strain evidence="4">Ec32 / CCAP1310/4</strain>
    </source>
</reference>
<gene>
    <name evidence="3" type="ORF">Esi_0451_0009</name>
</gene>
<dbReference type="OrthoDB" id="207369at2759"/>
<feature type="compositionally biased region" description="Pro residues" evidence="1">
    <location>
        <begin position="110"/>
        <end position="120"/>
    </location>
</feature>
<feature type="domain" description="WW" evidence="2">
    <location>
        <begin position="232"/>
        <end position="266"/>
    </location>
</feature>
<dbReference type="SUPFAM" id="SSF51045">
    <property type="entry name" value="WW domain"/>
    <property type="match status" value="1"/>
</dbReference>
<feature type="region of interest" description="Disordered" evidence="1">
    <location>
        <begin position="210"/>
        <end position="230"/>
    </location>
</feature>
<dbReference type="InterPro" id="IPR036020">
    <property type="entry name" value="WW_dom_sf"/>
</dbReference>
<dbReference type="PROSITE" id="PS50020">
    <property type="entry name" value="WW_DOMAIN_2"/>
    <property type="match status" value="1"/>
</dbReference>
<feature type="region of interest" description="Disordered" evidence="1">
    <location>
        <begin position="1"/>
        <end position="163"/>
    </location>
</feature>
<feature type="compositionally biased region" description="Polar residues" evidence="1">
    <location>
        <begin position="47"/>
        <end position="63"/>
    </location>
</feature>
<evidence type="ECO:0000259" key="2">
    <source>
        <dbReference type="PROSITE" id="PS50020"/>
    </source>
</evidence>
<feature type="compositionally biased region" description="Polar residues" evidence="1">
    <location>
        <begin position="86"/>
        <end position="104"/>
    </location>
</feature>
<dbReference type="SMART" id="SM00456">
    <property type="entry name" value="WW"/>
    <property type="match status" value="1"/>
</dbReference>
<sequence length="267" mass="27833">MQGSGHKQEGVLRRHRPPSLCGGGTPVASGPHVFTAGSVGRGARPMLSSNTGRHTQRAYNPIQTRPAEGSRSPNQGALAPERPSCGTVSQGSVLSNPVGSQQQLRKYAKPPRPPGPPPPHIIEEQRRRREMLAAQAAEEKIASPHHRVAEREPGRAISPASPRNTHLVQAGANILSTGSGYGLHMDSNAPLGMGGGGAGATAAATVSTSSASGPLSLAPSSCKGSDINPPSTPSCKEWGEFWDEEVGASYYYNSVTGEALWVRPDGF</sequence>
<organism evidence="3 4">
    <name type="scientific">Ectocarpus siliculosus</name>
    <name type="common">Brown alga</name>
    <name type="synonym">Conferva siliculosa</name>
    <dbReference type="NCBI Taxonomy" id="2880"/>
    <lineage>
        <taxon>Eukaryota</taxon>
        <taxon>Sar</taxon>
        <taxon>Stramenopiles</taxon>
        <taxon>Ochrophyta</taxon>
        <taxon>PX clade</taxon>
        <taxon>Phaeophyceae</taxon>
        <taxon>Ectocarpales</taxon>
        <taxon>Ectocarpaceae</taxon>
        <taxon>Ectocarpus</taxon>
    </lineage>
</organism>